<protein>
    <submittedName>
        <fullName evidence="2">DUF4198 domain-containing protein</fullName>
    </submittedName>
</protein>
<keyword evidence="3" id="KW-1185">Reference proteome</keyword>
<dbReference type="Proteomes" id="UP000501602">
    <property type="component" value="Chromosome"/>
</dbReference>
<reference evidence="2 3" key="1">
    <citation type="submission" date="2020-04" db="EMBL/GenBank/DDBJ databases">
        <title>Ferrimonas sp. S7 isolated from sea water.</title>
        <authorList>
            <person name="Bae S.S."/>
            <person name="Baek K."/>
        </authorList>
    </citation>
    <scope>NUCLEOTIDE SEQUENCE [LARGE SCALE GENOMIC DNA]</scope>
    <source>
        <strain evidence="2 3">S7</strain>
    </source>
</reference>
<evidence type="ECO:0000313" key="3">
    <source>
        <dbReference type="Proteomes" id="UP000501602"/>
    </source>
</evidence>
<evidence type="ECO:0000313" key="2">
    <source>
        <dbReference type="EMBL" id="QIZ78862.1"/>
    </source>
</evidence>
<dbReference type="Pfam" id="PF10670">
    <property type="entry name" value="DUF4198"/>
    <property type="match status" value="1"/>
</dbReference>
<dbReference type="KEGG" id="fes:HER31_09340"/>
<dbReference type="InterPro" id="IPR019613">
    <property type="entry name" value="DUF4198"/>
</dbReference>
<evidence type="ECO:0000256" key="1">
    <source>
        <dbReference type="SAM" id="SignalP"/>
    </source>
</evidence>
<dbReference type="AlphaFoldDB" id="A0A6H1UM37"/>
<keyword evidence="1" id="KW-0732">Signal</keyword>
<proteinExistence type="predicted"/>
<feature type="signal peptide" evidence="1">
    <location>
        <begin position="1"/>
        <end position="21"/>
    </location>
</feature>
<dbReference type="EMBL" id="CP051180">
    <property type="protein sequence ID" value="QIZ78862.1"/>
    <property type="molecule type" value="Genomic_DNA"/>
</dbReference>
<gene>
    <name evidence="2" type="ORF">HER31_09340</name>
</gene>
<sequence>MTKIKGLALAVGLGFSALATAHPTWLLPSHFSVSKAEGSWITFDYTASHTVFSVDKPASAHDAKIIMPSGATERPDFVLKGQRRSVFDFFFIEEGTHKVVVANQDPLYLTFYTDRRGDKGKIQANKITREDKLPRGATDAKTMAIIKHTESYVTVMAPTEIKATNKGFEMVPVTHPADLIENEAFTFSYLVNGKPVEGVEVTLTQEGAQYRDAQDALIAKTDTNGEVEFTVASAGRYLLAANQRYKLKGDSMADMATTMLHTTIEVQLD</sequence>
<accession>A0A6H1UM37</accession>
<organism evidence="2 3">
    <name type="scientific">Ferrimonas lipolytica</name>
    <dbReference type="NCBI Taxonomy" id="2724191"/>
    <lineage>
        <taxon>Bacteria</taxon>
        <taxon>Pseudomonadati</taxon>
        <taxon>Pseudomonadota</taxon>
        <taxon>Gammaproteobacteria</taxon>
        <taxon>Alteromonadales</taxon>
        <taxon>Ferrimonadaceae</taxon>
        <taxon>Ferrimonas</taxon>
    </lineage>
</organism>
<feature type="chain" id="PRO_5026284319" evidence="1">
    <location>
        <begin position="22"/>
        <end position="269"/>
    </location>
</feature>
<name>A0A6H1UM37_9GAMM</name>